<dbReference type="Proteomes" id="UP000608154">
    <property type="component" value="Unassembled WGS sequence"/>
</dbReference>
<dbReference type="AlphaFoldDB" id="A0A916X493"/>
<name>A0A916X493_9SPHN</name>
<evidence type="ECO:0000313" key="1">
    <source>
        <dbReference type="EMBL" id="GGB86955.1"/>
    </source>
</evidence>
<sequence>MRIDSGADRTMIETLRGGTGRRGAWLKLLSEVVALGGPDVEFLRHSERPWSSATFTGARHVIALAFTGRIAVDCGEQFIAALPDHEFTLPGQLVAEATIAAVEYENGPEPRMTVEAELLLLEDC</sequence>
<evidence type="ECO:0000313" key="2">
    <source>
        <dbReference type="Proteomes" id="UP000608154"/>
    </source>
</evidence>
<keyword evidence="2" id="KW-1185">Reference proteome</keyword>
<dbReference type="EMBL" id="BMHK01000001">
    <property type="protein sequence ID" value="GGB86955.1"/>
    <property type="molecule type" value="Genomic_DNA"/>
</dbReference>
<reference evidence="1" key="1">
    <citation type="journal article" date="2014" name="Int. J. Syst. Evol. Microbiol.">
        <title>Complete genome sequence of Corynebacterium casei LMG S-19264T (=DSM 44701T), isolated from a smear-ripened cheese.</title>
        <authorList>
            <consortium name="US DOE Joint Genome Institute (JGI-PGF)"/>
            <person name="Walter F."/>
            <person name="Albersmeier A."/>
            <person name="Kalinowski J."/>
            <person name="Ruckert C."/>
        </authorList>
    </citation>
    <scope>NUCLEOTIDE SEQUENCE</scope>
    <source>
        <strain evidence="1">CGMCC 1.15095</strain>
    </source>
</reference>
<dbReference type="RefSeq" id="WP_229735762.1">
    <property type="nucleotide sequence ID" value="NZ_BMHK01000001.1"/>
</dbReference>
<comment type="caution">
    <text evidence="1">The sequence shown here is derived from an EMBL/GenBank/DDBJ whole genome shotgun (WGS) entry which is preliminary data.</text>
</comment>
<protein>
    <submittedName>
        <fullName evidence="1">Uncharacterized protein</fullName>
    </submittedName>
</protein>
<gene>
    <name evidence="1" type="ORF">GCM10011494_01590</name>
</gene>
<organism evidence="1 2">
    <name type="scientific">Novosphingobium endophyticum</name>
    <dbReference type="NCBI Taxonomy" id="1955250"/>
    <lineage>
        <taxon>Bacteria</taxon>
        <taxon>Pseudomonadati</taxon>
        <taxon>Pseudomonadota</taxon>
        <taxon>Alphaproteobacteria</taxon>
        <taxon>Sphingomonadales</taxon>
        <taxon>Sphingomonadaceae</taxon>
        <taxon>Novosphingobium</taxon>
    </lineage>
</organism>
<reference evidence="1" key="2">
    <citation type="submission" date="2020-09" db="EMBL/GenBank/DDBJ databases">
        <authorList>
            <person name="Sun Q."/>
            <person name="Zhou Y."/>
        </authorList>
    </citation>
    <scope>NUCLEOTIDE SEQUENCE</scope>
    <source>
        <strain evidence="1">CGMCC 1.15095</strain>
    </source>
</reference>
<accession>A0A916X493</accession>
<proteinExistence type="predicted"/>